<accession>A0A0F9BY99</accession>
<evidence type="ECO:0008006" key="2">
    <source>
        <dbReference type="Google" id="ProtNLM"/>
    </source>
</evidence>
<gene>
    <name evidence="1" type="ORF">LCGC14_2390570</name>
</gene>
<protein>
    <recommendedName>
        <fullName evidence="2">Bacteriophage Mu GpT domain-containing protein</fullName>
    </recommendedName>
</protein>
<dbReference type="EMBL" id="LAZR01035667">
    <property type="protein sequence ID" value="KKL26905.1"/>
    <property type="molecule type" value="Genomic_DNA"/>
</dbReference>
<dbReference type="NCBIfam" id="NF033394">
    <property type="entry name" value="capsid_maj_Podo"/>
    <property type="match status" value="1"/>
</dbReference>
<dbReference type="AlphaFoldDB" id="A0A0F9BY99"/>
<dbReference type="InterPro" id="IPR049718">
    <property type="entry name" value="AKO59007-like"/>
</dbReference>
<name>A0A0F9BY99_9ZZZZ</name>
<comment type="caution">
    <text evidence="1">The sequence shown here is derived from an EMBL/GenBank/DDBJ whole genome shotgun (WGS) entry which is preliminary data.</text>
</comment>
<evidence type="ECO:0000313" key="1">
    <source>
        <dbReference type="EMBL" id="KKL26905.1"/>
    </source>
</evidence>
<sequence>MVLQYSDYGDAALLTQQLLVKRGAFVDLQSDLQDHVAVRELWGRRQKQFAGGDPWEFEAQVDHNHSTRAVGLYETDGSALTDTMIKGTINQRHVNSHYLFDLREKAFQKGGTKIVDLIKTKYVGMMVSFYEYLEPVLWAEPADDNKTPFGVAYWVTRNASTGFNGGNPTNFSSGKAGISQGDQARWANYTARYVAVSKEDLVRKMREASVKVKFRSPVSHSEPVVGGSRNGVYMGYSVLGLIEEILEDQNMNLGNDIASKDGRSLFKGTPLTYVPHLDDSAETQAPVYLLDWRWMAIGVMPGWENNLTKPYMVPDKHNVRRVDHDASLNMICTNLRRQAVISTA</sequence>
<organism evidence="1">
    <name type="scientific">marine sediment metagenome</name>
    <dbReference type="NCBI Taxonomy" id="412755"/>
    <lineage>
        <taxon>unclassified sequences</taxon>
        <taxon>metagenomes</taxon>
        <taxon>ecological metagenomes</taxon>
    </lineage>
</organism>
<reference evidence="1" key="1">
    <citation type="journal article" date="2015" name="Nature">
        <title>Complex archaea that bridge the gap between prokaryotes and eukaryotes.</title>
        <authorList>
            <person name="Spang A."/>
            <person name="Saw J.H."/>
            <person name="Jorgensen S.L."/>
            <person name="Zaremba-Niedzwiedzka K."/>
            <person name="Martijn J."/>
            <person name="Lind A.E."/>
            <person name="van Eijk R."/>
            <person name="Schleper C."/>
            <person name="Guy L."/>
            <person name="Ettema T.J."/>
        </authorList>
    </citation>
    <scope>NUCLEOTIDE SEQUENCE</scope>
</reference>
<proteinExistence type="predicted"/>